<name>A0A8S2SBJ1_9BILA</name>
<dbReference type="AlphaFoldDB" id="A0A8S2SBJ1"/>
<reference evidence="2" key="1">
    <citation type="submission" date="2021-02" db="EMBL/GenBank/DDBJ databases">
        <authorList>
            <person name="Nowell W R."/>
        </authorList>
    </citation>
    <scope>NUCLEOTIDE SEQUENCE</scope>
</reference>
<gene>
    <name evidence="2" type="ORF">BYL167_LOCUS24325</name>
</gene>
<comment type="caution">
    <text evidence="2">The sequence shown here is derived from an EMBL/GenBank/DDBJ whole genome shotgun (WGS) entry which is preliminary data.</text>
</comment>
<evidence type="ECO:0000256" key="1">
    <source>
        <dbReference type="SAM" id="Phobius"/>
    </source>
</evidence>
<proteinExistence type="predicted"/>
<organism evidence="2 3">
    <name type="scientific">Rotaria magnacalcarata</name>
    <dbReference type="NCBI Taxonomy" id="392030"/>
    <lineage>
        <taxon>Eukaryota</taxon>
        <taxon>Metazoa</taxon>
        <taxon>Spiralia</taxon>
        <taxon>Gnathifera</taxon>
        <taxon>Rotifera</taxon>
        <taxon>Eurotatoria</taxon>
        <taxon>Bdelloidea</taxon>
        <taxon>Philodinida</taxon>
        <taxon>Philodinidae</taxon>
        <taxon>Rotaria</taxon>
    </lineage>
</organism>
<dbReference type="Proteomes" id="UP000681967">
    <property type="component" value="Unassembled WGS sequence"/>
</dbReference>
<evidence type="ECO:0000313" key="2">
    <source>
        <dbReference type="EMBL" id="CAF4219553.1"/>
    </source>
</evidence>
<evidence type="ECO:0000313" key="3">
    <source>
        <dbReference type="Proteomes" id="UP000681967"/>
    </source>
</evidence>
<feature type="non-terminal residue" evidence="2">
    <location>
        <position position="1"/>
    </location>
</feature>
<dbReference type="EMBL" id="CAJOBH010020681">
    <property type="protein sequence ID" value="CAF4219553.1"/>
    <property type="molecule type" value="Genomic_DNA"/>
</dbReference>
<keyword evidence="1" id="KW-0472">Membrane</keyword>
<accession>A0A8S2SBJ1</accession>
<sequence>VNKTGHFLFNSSLVTSNETISLIGLRFTIQSLNIQLELQSLTRKSIKLRYKIRTSFTQSKNYDHCSIIDANIHENNNSHTYNELCSNWFDHISTPMNNTRISNLWSYGYRGSVTLIIENTTIENFEKSIYRVLRQSIAKIIRKFCFNYHQHCLSEDADSIRIDHVIIQSYQEQIDNDHLYVSIFIKDPYRQTIALTNDQFLLALKHNQQELYRDIKHHINLPSNLFEQTSLDSIWLYGVCLLALVVLIVVLLMLISIFVRKTPQSPTKNRRINRLAKPAPNKETNVLLTYAPVRLAIPEEEPNLSSCYNETLSSQTSNSMFTTVLSPVPATYFHYPTTGASYFNSNIETVIKEHLDDDEPIPFIDDNLSTTHSKKSSACWSDKTSLNSRFSLAWKLNKKRLASQNRSLLSYEKEKRRYHHRTILHIKPPSQDN</sequence>
<protein>
    <submittedName>
        <fullName evidence="2">Uncharacterized protein</fullName>
    </submittedName>
</protein>
<feature type="transmembrane region" description="Helical" evidence="1">
    <location>
        <begin position="234"/>
        <end position="259"/>
    </location>
</feature>
<keyword evidence="1" id="KW-0812">Transmembrane</keyword>
<keyword evidence="1" id="KW-1133">Transmembrane helix</keyword>